<name>A0ACC0LWP8_RHOML</name>
<proteinExistence type="predicted"/>
<keyword evidence="2" id="KW-1185">Reference proteome</keyword>
<dbReference type="Proteomes" id="UP001062846">
    <property type="component" value="Chromosome 11"/>
</dbReference>
<dbReference type="EMBL" id="CM046398">
    <property type="protein sequence ID" value="KAI8533054.1"/>
    <property type="molecule type" value="Genomic_DNA"/>
</dbReference>
<organism evidence="1 2">
    <name type="scientific">Rhododendron molle</name>
    <name type="common">Chinese azalea</name>
    <name type="synonym">Azalea mollis</name>
    <dbReference type="NCBI Taxonomy" id="49168"/>
    <lineage>
        <taxon>Eukaryota</taxon>
        <taxon>Viridiplantae</taxon>
        <taxon>Streptophyta</taxon>
        <taxon>Embryophyta</taxon>
        <taxon>Tracheophyta</taxon>
        <taxon>Spermatophyta</taxon>
        <taxon>Magnoliopsida</taxon>
        <taxon>eudicotyledons</taxon>
        <taxon>Gunneridae</taxon>
        <taxon>Pentapetalae</taxon>
        <taxon>asterids</taxon>
        <taxon>Ericales</taxon>
        <taxon>Ericaceae</taxon>
        <taxon>Ericoideae</taxon>
        <taxon>Rhodoreae</taxon>
        <taxon>Rhododendron</taxon>
    </lineage>
</organism>
<comment type="caution">
    <text evidence="1">The sequence shown here is derived from an EMBL/GenBank/DDBJ whole genome shotgun (WGS) entry which is preliminary data.</text>
</comment>
<accession>A0ACC0LWP8</accession>
<protein>
    <submittedName>
        <fullName evidence="1">Uncharacterized protein</fullName>
    </submittedName>
</protein>
<evidence type="ECO:0000313" key="2">
    <source>
        <dbReference type="Proteomes" id="UP001062846"/>
    </source>
</evidence>
<sequence>MGNTNSIKPHQEQPPPPSQPEPVDDDDPFTCEICIEPMLSNNKFQNNSLCVHPFCVDCITKYLQLKIKDERVAGIKCPGLNCDQLLDPLRCRTLIPPEAFDKWCDLLCEKALLGLDRCYCPNRRCSAVVVNECGGVVKRSMCPNCKRLFCFSCELPWHAGYRCEESGQLRDENDVEFGVLAERNKWMSCPQCHHCVERVRGCSIVKCRF</sequence>
<reference evidence="1" key="1">
    <citation type="submission" date="2022-02" db="EMBL/GenBank/DDBJ databases">
        <title>Plant Genome Project.</title>
        <authorList>
            <person name="Zhang R.-G."/>
        </authorList>
    </citation>
    <scope>NUCLEOTIDE SEQUENCE</scope>
    <source>
        <strain evidence="1">AT1</strain>
    </source>
</reference>
<evidence type="ECO:0000313" key="1">
    <source>
        <dbReference type="EMBL" id="KAI8533054.1"/>
    </source>
</evidence>
<gene>
    <name evidence="1" type="ORF">RHMOL_Rhmol11G0266200</name>
</gene>